<gene>
    <name evidence="1" type="ORF">F5148DRAFT_1181382</name>
</gene>
<accession>A0ACC0UEM6</accession>
<proteinExistence type="predicted"/>
<dbReference type="EMBL" id="JAGFNK010000047">
    <property type="protein sequence ID" value="KAI9510184.1"/>
    <property type="molecule type" value="Genomic_DNA"/>
</dbReference>
<name>A0ACC0UEM6_9AGAM</name>
<protein>
    <submittedName>
        <fullName evidence="1">Uncharacterized protein</fullName>
    </submittedName>
</protein>
<keyword evidence="2" id="KW-1185">Reference proteome</keyword>
<comment type="caution">
    <text evidence="1">The sequence shown here is derived from an EMBL/GenBank/DDBJ whole genome shotgun (WGS) entry which is preliminary data.</text>
</comment>
<evidence type="ECO:0000313" key="2">
    <source>
        <dbReference type="Proteomes" id="UP001207468"/>
    </source>
</evidence>
<sequence length="1043" mass="112305">MSSSGSNKPPDQSLEPTEMQNSNSHRDRDSRPINGGASGSYDRDQVGGKRQTADRRRRHKSRGPNVNEPRTSASALTSGSGLDHSDRLTSTGSSPAPARTLSNNRNRVPHPATSRPVTSHVQDRRPQGSGQSGQQRRAVRPNPALSLPKADATVSPSDASLPRKRGKAPSGDDLTSILIFSLSNPPFPECMICFNPIRPEQPTWSCSPREEKEAQSCWNTFHLKCIQPWADKSVKDIEEAWRSRGEEKKGEWRCPGCQSKREIVPRKYWCFCGLAQDPNPPRSATPHSCGNSCSRARICGHPCPLPCHPGPCPPCMITVQNPCHCGKDVVALVCSRANPTTGGRVNLPASRSCGSKCGKPLSCQNHVCTEVCHDSQCSPCTVSDLARCWCGQERRRLACGEGDAKECKILTAAGEESWTGKFGCDNPYPSTVVFTNVQRRAIHPHSLAPKCPYSPSAVTRCPCGKHPFSGSADPSHFSHNAKLIRTACTDPIPTCTSLCEKPLEGCSHSCHASCHTGPCPPCAVTLVRPCRCGATTRSVTCSTEKAEAEAYLCNKPCGALRACGHHQCTRLCCPLANLANVTSKGKKKASGNIIPAEFADVGGWHLCDVVCGKLLSCGNHPCEERDHRGSCPPCLQSSFEEISCHCGRTVLEPPISCGTEITCPYPCVRPPPPCGHPRAPHLCHEDPTSCPPCVFLTEKLCACGKTMVGNIRCSQEKVSCGKPCGRLLECGFHTCEQLCHTGACASCTTDCGKPRKLCLPAHHPCTRPCHAPSACPEVEPCTATSTITCACGRIQQSVQCGQTTSSSAKREDVLAPRCTNECELAKRNARLAEALGINPDIQKMQGTVVYSDELVAFARHNAKFVGLVEKTFAEFVSSDKRVQVLPSMPETKRKFVHDLAAVYRMDTHMVDREPHRSVQLIRRIDTRIPANLLSQSPATNGAPGKLVDLRAPARAPPAVASAGSGPLRVSRGWNSVVTTPRARTPPSAAPNTNALSTWTSPMVSERISRSSTPSQLLTQPTVAEAAAAASSIEVVPDSWEDDF</sequence>
<reference evidence="1" key="1">
    <citation type="submission" date="2021-03" db="EMBL/GenBank/DDBJ databases">
        <title>Evolutionary priming and transition to the ectomycorrhizal habit in an iconic lineage of mushroom-forming fungi: is preadaptation a requirement?</title>
        <authorList>
            <consortium name="DOE Joint Genome Institute"/>
            <person name="Looney B.P."/>
            <person name="Miyauchi S."/>
            <person name="Morin E."/>
            <person name="Drula E."/>
            <person name="Courty P.E."/>
            <person name="Chicoki N."/>
            <person name="Fauchery L."/>
            <person name="Kohler A."/>
            <person name="Kuo A."/>
            <person name="LaButti K."/>
            <person name="Pangilinan J."/>
            <person name="Lipzen A."/>
            <person name="Riley R."/>
            <person name="Andreopoulos W."/>
            <person name="He G."/>
            <person name="Johnson J."/>
            <person name="Barry K.W."/>
            <person name="Grigoriev I.V."/>
            <person name="Nagy L."/>
            <person name="Hibbett D."/>
            <person name="Henrissat B."/>
            <person name="Matheny P.B."/>
            <person name="Labbe J."/>
            <person name="Martin A.F."/>
        </authorList>
    </citation>
    <scope>NUCLEOTIDE SEQUENCE</scope>
    <source>
        <strain evidence="1">BPL698</strain>
    </source>
</reference>
<organism evidence="1 2">
    <name type="scientific">Russula earlei</name>
    <dbReference type="NCBI Taxonomy" id="71964"/>
    <lineage>
        <taxon>Eukaryota</taxon>
        <taxon>Fungi</taxon>
        <taxon>Dikarya</taxon>
        <taxon>Basidiomycota</taxon>
        <taxon>Agaricomycotina</taxon>
        <taxon>Agaricomycetes</taxon>
        <taxon>Russulales</taxon>
        <taxon>Russulaceae</taxon>
        <taxon>Russula</taxon>
    </lineage>
</organism>
<evidence type="ECO:0000313" key="1">
    <source>
        <dbReference type="EMBL" id="KAI9510184.1"/>
    </source>
</evidence>
<dbReference type="Proteomes" id="UP001207468">
    <property type="component" value="Unassembled WGS sequence"/>
</dbReference>